<dbReference type="GeneID" id="65125724"/>
<evidence type="ECO:0000313" key="1">
    <source>
        <dbReference type="EMBL" id="QJD50931.1"/>
    </source>
</evidence>
<dbReference type="Gene3D" id="3.30.565.10">
    <property type="entry name" value="Histidine kinase-like ATPase, C-terminal domain"/>
    <property type="match status" value="1"/>
</dbReference>
<name>A0A6M3T9N4_9CAUD</name>
<evidence type="ECO:0008006" key="3">
    <source>
        <dbReference type="Google" id="ProtNLM"/>
    </source>
</evidence>
<keyword evidence="2" id="KW-1185">Reference proteome</keyword>
<dbReference type="SUPFAM" id="SSF55874">
    <property type="entry name" value="ATPase domain of HSP90 chaperone/DNA topoisomerase II/histidine kinase"/>
    <property type="match status" value="1"/>
</dbReference>
<sequence>MEPNAIYAERQGNLGGETVAMSVDAASMAHVMSILTDLYSDPVLAVIREYSTNAFDSHVEAGVKRPIEVSLPNNLSPFFKVRDYGVGLSVEDIRNVYSKYGASTKRTTNEQVGMLGLGCKSALTYTQQFTVRSVKGGKLAHVAISRTEDGSGVMQVVQTKEVDEPNGVEISVPVHRTNDFDWKARDFFRFWEPGTVLVDGAEPERIDGIDLGDGIKVIKSRQTDYVVMGNVGYRVSKEHALFQDHQSYRGRNFGIVAQVPIGSVNFTPSREDLHYTDKTLATLEEVRDIVRKRLLDKAQERIDAKATHEEARQEWIEWRQMTGNNLSGLTYKGESIPGEIQVRHIRYRTDYGRGSVADYGHINFNELSRCIFIHGYEKTDISTSHRAKMRLWADQNSFSGRTFIVTKDPIEQKWFKSAQVGTWEEVFATKKPREPRDSGATETFIVSEPGSRYGRNKTISEIDKGKTLIVWSSGDPLYEDMIGDIVALHGNAVGIRLAKNRWDKFLRENANAVKVTEVIPQMVKKAFDALSADEKMSMSIEYNDRNYLMLLDPKRLDDPELKRYTEVVQSIKRTPAIDHFNSVANVCSRLQFHRPTVDKVKSPQVKYPLLVAVNGYSSKALEHFYMYANTVYAKEISDND</sequence>
<proteinExistence type="predicted"/>
<organism evidence="1 2">
    <name type="scientific">Streptomyces phage Bmoc</name>
    <dbReference type="NCBI Taxonomy" id="2725629"/>
    <lineage>
        <taxon>Viruses</taxon>
        <taxon>Duplodnaviria</taxon>
        <taxon>Heunggongvirae</taxon>
        <taxon>Uroviricota</taxon>
        <taxon>Caudoviricetes</taxon>
        <taxon>Stanwilliamsviridae</taxon>
        <taxon>Boydwoodruffvirinae</taxon>
        <taxon>Samistivirus</taxon>
        <taxon>Samistivirus bmoc</taxon>
    </lineage>
</organism>
<dbReference type="EMBL" id="MT310865">
    <property type="protein sequence ID" value="QJD50931.1"/>
    <property type="molecule type" value="Genomic_DNA"/>
</dbReference>
<dbReference type="InterPro" id="IPR036890">
    <property type="entry name" value="HATPase_C_sf"/>
</dbReference>
<dbReference type="Proteomes" id="UP000502409">
    <property type="component" value="Genome"/>
</dbReference>
<reference evidence="1 2" key="1">
    <citation type="submission" date="2020-04" db="EMBL/GenBank/DDBJ databases">
        <authorList>
            <person name="Angtuaco S.E."/>
            <person name="Chung R.C."/>
            <person name="Hung A.H."/>
            <person name="Eghdamian A."/>
            <person name="Zhu L."/>
            <person name="Shaffer C.D."/>
            <person name="Weston-Hafer K.A."/>
            <person name="Garlena R.A."/>
            <person name="Russell D.A."/>
            <person name="Pope W.H."/>
            <person name="Jacobs-Sera D."/>
            <person name="Hatfull G.F."/>
        </authorList>
    </citation>
    <scope>NUCLEOTIDE SEQUENCE [LARGE SCALE GENOMIC DNA]</scope>
</reference>
<evidence type="ECO:0000313" key="2">
    <source>
        <dbReference type="Proteomes" id="UP000502409"/>
    </source>
</evidence>
<accession>A0A6M3T9N4</accession>
<dbReference type="KEGG" id="vg:65125724"/>
<protein>
    <recommendedName>
        <fullName evidence="3">RIIA-like protein</fullName>
    </recommendedName>
</protein>
<gene>
    <name evidence="1" type="primary">222</name>
    <name evidence="1" type="ORF">SEA_BMOC_222</name>
</gene>
<dbReference type="RefSeq" id="YP_010107582.1">
    <property type="nucleotide sequence ID" value="NC_055842.1"/>
</dbReference>